<name>A0A1G6QP28_9BACL</name>
<organism evidence="1 2">
    <name type="scientific">Melghirimyces thermohalophilus</name>
    <dbReference type="NCBI Taxonomy" id="1236220"/>
    <lineage>
        <taxon>Bacteria</taxon>
        <taxon>Bacillati</taxon>
        <taxon>Bacillota</taxon>
        <taxon>Bacilli</taxon>
        <taxon>Bacillales</taxon>
        <taxon>Thermoactinomycetaceae</taxon>
        <taxon>Melghirimyces</taxon>
    </lineage>
</organism>
<dbReference type="EMBL" id="FMZA01000023">
    <property type="protein sequence ID" value="SDC94073.1"/>
    <property type="molecule type" value="Genomic_DNA"/>
</dbReference>
<dbReference type="AlphaFoldDB" id="A0A1G6QP28"/>
<protein>
    <submittedName>
        <fullName evidence="1">Uncharacterized protein</fullName>
    </submittedName>
</protein>
<accession>A0A1G6QP28</accession>
<evidence type="ECO:0000313" key="1">
    <source>
        <dbReference type="EMBL" id="SDC94073.1"/>
    </source>
</evidence>
<dbReference type="Proteomes" id="UP000199387">
    <property type="component" value="Unassembled WGS sequence"/>
</dbReference>
<dbReference type="RefSeq" id="WP_091572675.1">
    <property type="nucleotide sequence ID" value="NZ_FMZA01000023.1"/>
</dbReference>
<evidence type="ECO:0000313" key="2">
    <source>
        <dbReference type="Proteomes" id="UP000199387"/>
    </source>
</evidence>
<reference evidence="1 2" key="1">
    <citation type="submission" date="2016-10" db="EMBL/GenBank/DDBJ databases">
        <authorList>
            <person name="de Groot N.N."/>
        </authorList>
    </citation>
    <scope>NUCLEOTIDE SEQUENCE [LARGE SCALE GENOMIC DNA]</scope>
    <source>
        <strain evidence="1 2">DSM 45514</strain>
    </source>
</reference>
<sequence>MWLAILLLLMQGGCASTLASRRGHHGTESGVTLGLLQTVHILHRTVDPTGHAAPLEERRLIIARFDGPSDLDWYHWSTKREAEQRIRLQVSQGARDVTLLFYKNKLQVS</sequence>
<keyword evidence="2" id="KW-1185">Reference proteome</keyword>
<proteinExistence type="predicted"/>
<gene>
    <name evidence="1" type="ORF">SAMN04488112_1236</name>
</gene>